<keyword evidence="3" id="KW-1185">Reference proteome</keyword>
<dbReference type="Pfam" id="PF13302">
    <property type="entry name" value="Acetyltransf_3"/>
    <property type="match status" value="1"/>
</dbReference>
<dbReference type="PROSITE" id="PS51186">
    <property type="entry name" value="GNAT"/>
    <property type="match status" value="1"/>
</dbReference>
<feature type="domain" description="N-acetyltransferase" evidence="1">
    <location>
        <begin position="11"/>
        <end position="172"/>
    </location>
</feature>
<evidence type="ECO:0000259" key="1">
    <source>
        <dbReference type="PROSITE" id="PS51186"/>
    </source>
</evidence>
<dbReference type="InterPro" id="IPR016181">
    <property type="entry name" value="Acyl_CoA_acyltransferase"/>
</dbReference>
<name>A0A5Q0UH64_9ARCH</name>
<dbReference type="CDD" id="cd04301">
    <property type="entry name" value="NAT_SF"/>
    <property type="match status" value="1"/>
</dbReference>
<organism evidence="2 3">
    <name type="scientific">Candidatus Nanohalobium constans</name>
    <dbReference type="NCBI Taxonomy" id="2565781"/>
    <lineage>
        <taxon>Archaea</taxon>
        <taxon>Candidatus Nanohalarchaeota</taxon>
        <taxon>Candidatus Nanohalobia</taxon>
        <taxon>Candidatus Nanohalobiales</taxon>
        <taxon>Candidatus Nanohalobiaceae</taxon>
        <taxon>Candidatus Nanohalobium</taxon>
    </lineage>
</organism>
<dbReference type="Proteomes" id="UP000377803">
    <property type="component" value="Chromosome"/>
</dbReference>
<dbReference type="EMBL" id="CP040089">
    <property type="protein sequence ID" value="QGA80978.1"/>
    <property type="molecule type" value="Genomic_DNA"/>
</dbReference>
<dbReference type="OrthoDB" id="120213at2157"/>
<dbReference type="GeneID" id="42365509"/>
<reference evidence="3" key="1">
    <citation type="submission" date="2019-05" db="EMBL/GenBank/DDBJ databases">
        <title>Candidatus Nanohalobium constans, a novel model system to study the DPANN nano-sized archaea: genomic and physiological characterization of a nanoarchaeon co-cultured with its chitinotrophic host.</title>
        <authorList>
            <person name="La Cono V."/>
            <person name="Arcadi E."/>
            <person name="Crisafi F."/>
            <person name="Denaro R."/>
            <person name="La Spada G."/>
            <person name="Messina E."/>
            <person name="Smedile F."/>
            <person name="Toshchakov S.V."/>
            <person name="Shevchenko M.A."/>
            <person name="Golyshin P.N."/>
            <person name="Golyshina O.V."/>
            <person name="Ferrer M."/>
            <person name="Rohde M."/>
            <person name="Mushegian A."/>
            <person name="Sorokin D.Y."/>
            <person name="Giuliano L."/>
            <person name="Yakimov M.M."/>
        </authorList>
    </citation>
    <scope>NUCLEOTIDE SEQUENCE [LARGE SCALE GENOMIC DNA]</scope>
    <source>
        <strain evidence="3">LC1Nh</strain>
    </source>
</reference>
<accession>A0A5Q0UH64</accession>
<dbReference type="Gene3D" id="3.40.630.30">
    <property type="match status" value="1"/>
</dbReference>
<dbReference type="RefSeq" id="WP_217907031.1">
    <property type="nucleotide sequence ID" value="NZ_CP040089.1"/>
</dbReference>
<dbReference type="PANTHER" id="PTHR43415:SF3">
    <property type="entry name" value="GNAT-FAMILY ACETYLTRANSFERASE"/>
    <property type="match status" value="1"/>
</dbReference>
<evidence type="ECO:0000313" key="2">
    <source>
        <dbReference type="EMBL" id="QGA80978.1"/>
    </source>
</evidence>
<keyword evidence="2" id="KW-0808">Transferase</keyword>
<sequence>MKSKFLEKDDVVLRPIENDDAEFLRELINHRDVRSTIGKPPRPVNLKQEEDFIEAASEDEDTVKFLIEYQGEKAGEISLGGLEKPYRKSEFGISIHPDFHGQGIGSTATQLVVKYAFETLNRHKLRGGYIEGNEASRRIQEKAGLQEEGRERHYKYVDGKWKDVIWMSILEEEYFESRSER</sequence>
<gene>
    <name evidence="2" type="primary">rimL</name>
    <name evidence="2" type="ORF">LC1Nh_1110</name>
</gene>
<proteinExistence type="predicted"/>
<dbReference type="SUPFAM" id="SSF55729">
    <property type="entry name" value="Acyl-CoA N-acyltransferases (Nat)"/>
    <property type="match status" value="1"/>
</dbReference>
<evidence type="ECO:0000313" key="3">
    <source>
        <dbReference type="Proteomes" id="UP000377803"/>
    </source>
</evidence>
<dbReference type="GO" id="GO:0016747">
    <property type="term" value="F:acyltransferase activity, transferring groups other than amino-acyl groups"/>
    <property type="evidence" value="ECO:0007669"/>
    <property type="project" value="InterPro"/>
</dbReference>
<dbReference type="AlphaFoldDB" id="A0A5Q0UH64"/>
<dbReference type="KEGG" id="ncon:LC1Nh_1110"/>
<dbReference type="PANTHER" id="PTHR43415">
    <property type="entry name" value="SPERMIDINE N(1)-ACETYLTRANSFERASE"/>
    <property type="match status" value="1"/>
</dbReference>
<dbReference type="InterPro" id="IPR000182">
    <property type="entry name" value="GNAT_dom"/>
</dbReference>
<protein>
    <submittedName>
        <fullName evidence="2">N-acetyltransferase, RimJ/RimL family</fullName>
    </submittedName>
</protein>